<keyword evidence="1" id="KW-1133">Transmembrane helix</keyword>
<dbReference type="RefSeq" id="WP_202211448.1">
    <property type="nucleotide sequence ID" value="NZ_AP024136.1"/>
</dbReference>
<dbReference type="EMBL" id="JAWZVU010000030">
    <property type="protein sequence ID" value="MDX7719876.1"/>
    <property type="molecule type" value="Genomic_DNA"/>
</dbReference>
<dbReference type="Proteomes" id="UP001277183">
    <property type="component" value="Unassembled WGS sequence"/>
</dbReference>
<evidence type="ECO:0000256" key="1">
    <source>
        <dbReference type="SAM" id="Phobius"/>
    </source>
</evidence>
<dbReference type="SUPFAM" id="SSF53756">
    <property type="entry name" value="UDP-Glycosyltransferase/glycogen phosphorylase"/>
    <property type="match status" value="1"/>
</dbReference>
<reference evidence="2" key="1">
    <citation type="submission" date="2023-11" db="EMBL/GenBank/DDBJ databases">
        <title>WGS of Aeromonas in Northern Israel.</title>
        <authorList>
            <person name="Hershko Y."/>
        </authorList>
    </citation>
    <scope>NUCLEOTIDE SEQUENCE</scope>
    <source>
        <strain evidence="2">77416</strain>
    </source>
</reference>
<keyword evidence="1" id="KW-0812">Transmembrane</keyword>
<name>A0AAW9F2A9_AERCA</name>
<dbReference type="Gene3D" id="3.40.50.2000">
    <property type="entry name" value="Glycogen Phosphorylase B"/>
    <property type="match status" value="2"/>
</dbReference>
<evidence type="ECO:0000313" key="2">
    <source>
        <dbReference type="EMBL" id="MDX7719876.1"/>
    </source>
</evidence>
<accession>A0AAW9F2A9</accession>
<keyword evidence="1" id="KW-0472">Membrane</keyword>
<protein>
    <submittedName>
        <fullName evidence="2">Glycosyltransferase family 4 protein</fullName>
    </submittedName>
</protein>
<sequence>MIFYFLSNSDNGGGIAFNVAKLNKEISTLGFKSTAVYLNRTNVKAFYKAVFDEKNIVLYCTSIQTLYWACLLTLCRWFILKRTKIAQIIYHPRFIDPTISVFRSLLNKLVRKIPLSNIYYYSDECVIASKLEIYSNVNNERIIGLASVYEDITSKEVDLSYLNSSKFIVSTVGRFVDFKIGYLLAIINYVKTKKDLVLYVVGYGPKEDLIKNAASGADNIFLLGRLGIESTKYVVENSDLYVGMGTTLVDAVSVGTPAIVAIESSNKALTTGYFGMSGGISFGEFNEGVKYLSLIEFLDKAMLNKSNSNCQQSKPWLKLISSHEKLSKVNIIHVLVIVILIPIVSLVRKLEEKDYH</sequence>
<gene>
    <name evidence="2" type="ORF">SJS77_05220</name>
</gene>
<dbReference type="AlphaFoldDB" id="A0AAW9F2A9"/>
<proteinExistence type="predicted"/>
<evidence type="ECO:0000313" key="3">
    <source>
        <dbReference type="Proteomes" id="UP001277183"/>
    </source>
</evidence>
<feature type="transmembrane region" description="Helical" evidence="1">
    <location>
        <begin position="329"/>
        <end position="347"/>
    </location>
</feature>
<organism evidence="2 3">
    <name type="scientific">Aeromonas caviae</name>
    <name type="common">Aeromonas punctata</name>
    <dbReference type="NCBI Taxonomy" id="648"/>
    <lineage>
        <taxon>Bacteria</taxon>
        <taxon>Pseudomonadati</taxon>
        <taxon>Pseudomonadota</taxon>
        <taxon>Gammaproteobacteria</taxon>
        <taxon>Aeromonadales</taxon>
        <taxon>Aeromonadaceae</taxon>
        <taxon>Aeromonas</taxon>
    </lineage>
</organism>
<comment type="caution">
    <text evidence="2">The sequence shown here is derived from an EMBL/GenBank/DDBJ whole genome shotgun (WGS) entry which is preliminary data.</text>
</comment>